<accession>A0ACB8TCV0</accession>
<gene>
    <name evidence="1" type="ORF">BV25DRAFT_1913236</name>
</gene>
<protein>
    <submittedName>
        <fullName evidence="1">NAD-P-binding protein</fullName>
    </submittedName>
</protein>
<evidence type="ECO:0000313" key="2">
    <source>
        <dbReference type="Proteomes" id="UP000814140"/>
    </source>
</evidence>
<organism evidence="1 2">
    <name type="scientific">Artomyces pyxidatus</name>
    <dbReference type="NCBI Taxonomy" id="48021"/>
    <lineage>
        <taxon>Eukaryota</taxon>
        <taxon>Fungi</taxon>
        <taxon>Dikarya</taxon>
        <taxon>Basidiomycota</taxon>
        <taxon>Agaricomycotina</taxon>
        <taxon>Agaricomycetes</taxon>
        <taxon>Russulales</taxon>
        <taxon>Auriscalpiaceae</taxon>
        <taxon>Artomyces</taxon>
    </lineage>
</organism>
<reference evidence="1" key="1">
    <citation type="submission" date="2021-03" db="EMBL/GenBank/DDBJ databases">
        <authorList>
            <consortium name="DOE Joint Genome Institute"/>
            <person name="Ahrendt S."/>
            <person name="Looney B.P."/>
            <person name="Miyauchi S."/>
            <person name="Morin E."/>
            <person name="Drula E."/>
            <person name="Courty P.E."/>
            <person name="Chicoki N."/>
            <person name="Fauchery L."/>
            <person name="Kohler A."/>
            <person name="Kuo A."/>
            <person name="Labutti K."/>
            <person name="Pangilinan J."/>
            <person name="Lipzen A."/>
            <person name="Riley R."/>
            <person name="Andreopoulos W."/>
            <person name="He G."/>
            <person name="Johnson J."/>
            <person name="Barry K.W."/>
            <person name="Grigoriev I.V."/>
            <person name="Nagy L."/>
            <person name="Hibbett D."/>
            <person name="Henrissat B."/>
            <person name="Matheny P.B."/>
            <person name="Labbe J."/>
            <person name="Martin F."/>
        </authorList>
    </citation>
    <scope>NUCLEOTIDE SEQUENCE</scope>
    <source>
        <strain evidence="1">HHB10654</strain>
    </source>
</reference>
<reference evidence="1" key="2">
    <citation type="journal article" date="2022" name="New Phytol.">
        <title>Evolutionary transition to the ectomycorrhizal habit in the genomes of a hyperdiverse lineage of mushroom-forming fungi.</title>
        <authorList>
            <person name="Looney B."/>
            <person name="Miyauchi S."/>
            <person name="Morin E."/>
            <person name="Drula E."/>
            <person name="Courty P.E."/>
            <person name="Kohler A."/>
            <person name="Kuo A."/>
            <person name="LaButti K."/>
            <person name="Pangilinan J."/>
            <person name="Lipzen A."/>
            <person name="Riley R."/>
            <person name="Andreopoulos W."/>
            <person name="He G."/>
            <person name="Johnson J."/>
            <person name="Nolan M."/>
            <person name="Tritt A."/>
            <person name="Barry K.W."/>
            <person name="Grigoriev I.V."/>
            <person name="Nagy L.G."/>
            <person name="Hibbett D."/>
            <person name="Henrissat B."/>
            <person name="Matheny P.B."/>
            <person name="Labbe J."/>
            <person name="Martin F.M."/>
        </authorList>
    </citation>
    <scope>NUCLEOTIDE SEQUENCE</scope>
    <source>
        <strain evidence="1">HHB10654</strain>
    </source>
</reference>
<comment type="caution">
    <text evidence="1">The sequence shown here is derived from an EMBL/GenBank/DDBJ whole genome shotgun (WGS) entry which is preliminary data.</text>
</comment>
<proteinExistence type="predicted"/>
<keyword evidence="2" id="KW-1185">Reference proteome</keyword>
<evidence type="ECO:0000313" key="1">
    <source>
        <dbReference type="EMBL" id="KAI0065798.1"/>
    </source>
</evidence>
<name>A0ACB8TCV0_9AGAM</name>
<dbReference type="EMBL" id="MU277194">
    <property type="protein sequence ID" value="KAI0065798.1"/>
    <property type="molecule type" value="Genomic_DNA"/>
</dbReference>
<sequence>MADNIINSLTSKSLFDLTGVVAVVTGGGTGIGLMLTTTLIANGANVYITGRRQEVLERIAKTYNDAAAQIPGTGKIFTIQGDVSLKSEAKRLADEIGAREPNGITVLFNNAGILIGGVHKPKEATAAEFVKSYFDPITEQDFTQTLNTNSVGPYWLTFAFLPLLEKWKSNGALGKKFVPQVIMISSVNGWIKDPAPGLGSFPYLFSKSAIGQATSSLAHELLPLDIRVNGIAPGLFPSEMSHPGHSNDLGQTSHDTAEFPFEVPANKAGGSPRDIGAVALALISNWFINGETVLVDGGTHLKVPSSW</sequence>
<dbReference type="Proteomes" id="UP000814140">
    <property type="component" value="Unassembled WGS sequence"/>
</dbReference>